<reference evidence="2" key="1">
    <citation type="submission" date="2020-04" db="EMBL/GenBank/DDBJ databases">
        <authorList>
            <person name="Chiriac C."/>
            <person name="Salcher M."/>
            <person name="Ghai R."/>
            <person name="Kavagutti S V."/>
        </authorList>
    </citation>
    <scope>NUCLEOTIDE SEQUENCE</scope>
</reference>
<name>A0A6J5NMC7_9CAUD</name>
<evidence type="ECO:0000256" key="1">
    <source>
        <dbReference type="SAM" id="MobiDB-lite"/>
    </source>
</evidence>
<dbReference type="EMBL" id="LR796675">
    <property type="protein sequence ID" value="CAB4158856.1"/>
    <property type="molecule type" value="Genomic_DNA"/>
</dbReference>
<sequence length="130" mass="14094">MANDFNFTGPNGKPQKITMATQRVIDRWNQYGLIPPKPNPGESQYFYATRAGNALENRKRGYYGEDATPRIMDTRESPPQSQSAVKNAARGPSSMAKGMVTLRGGKPSPKTFGALLGITGAAKAFSKRGK</sequence>
<protein>
    <submittedName>
        <fullName evidence="2">Uncharacterized protein</fullName>
    </submittedName>
</protein>
<evidence type="ECO:0000313" key="2">
    <source>
        <dbReference type="EMBL" id="CAB4158856.1"/>
    </source>
</evidence>
<gene>
    <name evidence="2" type="ORF">UFOVP704_29</name>
</gene>
<proteinExistence type="predicted"/>
<organism evidence="2">
    <name type="scientific">uncultured Caudovirales phage</name>
    <dbReference type="NCBI Taxonomy" id="2100421"/>
    <lineage>
        <taxon>Viruses</taxon>
        <taxon>Duplodnaviria</taxon>
        <taxon>Heunggongvirae</taxon>
        <taxon>Uroviricota</taxon>
        <taxon>Caudoviricetes</taxon>
        <taxon>Peduoviridae</taxon>
        <taxon>Maltschvirus</taxon>
        <taxon>Maltschvirus maltsch</taxon>
    </lineage>
</organism>
<feature type="region of interest" description="Disordered" evidence="1">
    <location>
        <begin position="69"/>
        <end position="106"/>
    </location>
</feature>
<accession>A0A6J5NMC7</accession>